<dbReference type="PANTHER" id="PTHR42944:SF1">
    <property type="entry name" value="ADENINE DNA GLYCOSYLASE"/>
    <property type="match status" value="1"/>
</dbReference>
<keyword evidence="5" id="KW-0479">Metal-binding</keyword>
<dbReference type="InterPro" id="IPR004035">
    <property type="entry name" value="Endouclease-III_FeS-bd_BS"/>
</dbReference>
<dbReference type="RefSeq" id="WP_263369902.1">
    <property type="nucleotide sequence ID" value="NZ_JAGSYD010000001.1"/>
</dbReference>
<evidence type="ECO:0000313" key="13">
    <source>
        <dbReference type="EMBL" id="MFC6646208.1"/>
    </source>
</evidence>
<keyword evidence="6" id="KW-0227">DNA damage</keyword>
<comment type="function">
    <text evidence="2">Adenine glycosylase active on G-A mispairs. MutY also corrects error-prone DNA synthesis past GO lesions which are due to the oxidatively damaged form of guanine: 7,8-dihydro-8-oxoguanine (8-oxo-dGTP).</text>
</comment>
<keyword evidence="11 13" id="KW-0326">Glycosidase</keyword>
<dbReference type="InterPro" id="IPR003265">
    <property type="entry name" value="HhH-GPD_domain"/>
</dbReference>
<dbReference type="EC" id="3.2.2.-" evidence="13"/>
<keyword evidence="7 13" id="KW-0378">Hydrolase</keyword>
<dbReference type="Gene3D" id="1.10.1670.10">
    <property type="entry name" value="Helix-hairpin-Helix base-excision DNA repair enzymes (C-terminal)"/>
    <property type="match status" value="1"/>
</dbReference>
<dbReference type="PROSITE" id="PS00764">
    <property type="entry name" value="ENDONUCLEASE_III_1"/>
    <property type="match status" value="1"/>
</dbReference>
<dbReference type="InterPro" id="IPR003651">
    <property type="entry name" value="Endonuclease3_FeS-loop_motif"/>
</dbReference>
<feature type="domain" description="HhH-GPD" evidence="12">
    <location>
        <begin position="60"/>
        <end position="218"/>
    </location>
</feature>
<keyword evidence="14" id="KW-1185">Reference proteome</keyword>
<comment type="similarity">
    <text evidence="3">Belongs to the Nth/MutY family.</text>
</comment>
<dbReference type="InterPro" id="IPR004036">
    <property type="entry name" value="Endonuclease-III-like_CS2"/>
</dbReference>
<dbReference type="CDD" id="cd00056">
    <property type="entry name" value="ENDO3c"/>
    <property type="match status" value="1"/>
</dbReference>
<dbReference type="Gene3D" id="1.10.340.30">
    <property type="entry name" value="Hypothetical protein, domain 2"/>
    <property type="match status" value="1"/>
</dbReference>
<dbReference type="PANTHER" id="PTHR42944">
    <property type="entry name" value="ADENINE DNA GLYCOSYLASE"/>
    <property type="match status" value="1"/>
</dbReference>
<proteinExistence type="inferred from homology"/>
<protein>
    <submittedName>
        <fullName evidence="13">A/G-specific adenine glycosylase</fullName>
        <ecNumber evidence="13">3.2.2.-</ecNumber>
    </submittedName>
</protein>
<evidence type="ECO:0000256" key="7">
    <source>
        <dbReference type="ARBA" id="ARBA00022801"/>
    </source>
</evidence>
<evidence type="ECO:0000256" key="6">
    <source>
        <dbReference type="ARBA" id="ARBA00022763"/>
    </source>
</evidence>
<comment type="caution">
    <text evidence="13">The sequence shown here is derived from an EMBL/GenBank/DDBJ whole genome shotgun (WGS) entry which is preliminary data.</text>
</comment>
<evidence type="ECO:0000256" key="2">
    <source>
        <dbReference type="ARBA" id="ARBA00002933"/>
    </source>
</evidence>
<evidence type="ECO:0000313" key="14">
    <source>
        <dbReference type="Proteomes" id="UP001596391"/>
    </source>
</evidence>
<dbReference type="Proteomes" id="UP001596391">
    <property type="component" value="Unassembled WGS sequence"/>
</dbReference>
<evidence type="ECO:0000256" key="3">
    <source>
        <dbReference type="ARBA" id="ARBA00008343"/>
    </source>
</evidence>
<evidence type="ECO:0000256" key="4">
    <source>
        <dbReference type="ARBA" id="ARBA00022485"/>
    </source>
</evidence>
<comment type="cofactor">
    <cofactor evidence="1">
        <name>[4Fe-4S] cluster</name>
        <dbReference type="ChEBI" id="CHEBI:49883"/>
    </cofactor>
</comment>
<dbReference type="InterPro" id="IPR011257">
    <property type="entry name" value="DNA_glycosylase"/>
</dbReference>
<dbReference type="SMART" id="SM00478">
    <property type="entry name" value="ENDO3c"/>
    <property type="match status" value="1"/>
</dbReference>
<organism evidence="13 14">
    <name type="scientific">Granulicella cerasi</name>
    <dbReference type="NCBI Taxonomy" id="741063"/>
    <lineage>
        <taxon>Bacteria</taxon>
        <taxon>Pseudomonadati</taxon>
        <taxon>Acidobacteriota</taxon>
        <taxon>Terriglobia</taxon>
        <taxon>Terriglobales</taxon>
        <taxon>Acidobacteriaceae</taxon>
        <taxon>Granulicella</taxon>
    </lineage>
</organism>
<evidence type="ECO:0000256" key="10">
    <source>
        <dbReference type="ARBA" id="ARBA00023204"/>
    </source>
</evidence>
<dbReference type="EMBL" id="JBHSWI010000001">
    <property type="protein sequence ID" value="MFC6646208.1"/>
    <property type="molecule type" value="Genomic_DNA"/>
</dbReference>
<dbReference type="InterPro" id="IPR044298">
    <property type="entry name" value="MIG/MutY"/>
</dbReference>
<dbReference type="SMART" id="SM00525">
    <property type="entry name" value="FES"/>
    <property type="match status" value="1"/>
</dbReference>
<evidence type="ECO:0000256" key="5">
    <source>
        <dbReference type="ARBA" id="ARBA00022723"/>
    </source>
</evidence>
<keyword evidence="4" id="KW-0004">4Fe-4S</keyword>
<keyword evidence="9" id="KW-0411">Iron-sulfur</keyword>
<keyword evidence="8" id="KW-0408">Iron</keyword>
<name>A0ABW1ZDE7_9BACT</name>
<dbReference type="SUPFAM" id="SSF48150">
    <property type="entry name" value="DNA-glycosylase"/>
    <property type="match status" value="1"/>
</dbReference>
<dbReference type="PROSITE" id="PS01155">
    <property type="entry name" value="ENDONUCLEASE_III_2"/>
    <property type="match status" value="1"/>
</dbReference>
<dbReference type="InterPro" id="IPR023170">
    <property type="entry name" value="HhH_base_excis_C"/>
</dbReference>
<evidence type="ECO:0000256" key="11">
    <source>
        <dbReference type="ARBA" id="ARBA00023295"/>
    </source>
</evidence>
<keyword evidence="10" id="KW-0234">DNA repair</keyword>
<evidence type="ECO:0000256" key="8">
    <source>
        <dbReference type="ARBA" id="ARBA00023004"/>
    </source>
</evidence>
<gene>
    <name evidence="13" type="ORF">ACFQBQ_11565</name>
</gene>
<evidence type="ECO:0000259" key="12">
    <source>
        <dbReference type="SMART" id="SM00478"/>
    </source>
</evidence>
<evidence type="ECO:0000256" key="9">
    <source>
        <dbReference type="ARBA" id="ARBA00023014"/>
    </source>
</evidence>
<dbReference type="Pfam" id="PF10576">
    <property type="entry name" value="EndIII_4Fe-2S"/>
    <property type="match status" value="1"/>
</dbReference>
<evidence type="ECO:0000256" key="1">
    <source>
        <dbReference type="ARBA" id="ARBA00001966"/>
    </source>
</evidence>
<sequence>MPRRKAAPPAEDQSAESAPHLAFDPAEFSARLAHWFKHNARDLPWRNIRDPYATWLSEIMLQQTRVATVIERYVEFLERFPTVTALAEAEEADVLALWSGLGYYRRARMLHRGAQFVLREFDGKLPRTSHELRTLPGVGDYTAAAIASIAFRERIAAIDGNVERVINRVLGWPEDRSTKARAALQQVAQSLVPPLLSPRSKANPPGDHNQAMMELGATVCTPRSPLCLQCPVVEFCQTRGEHITAPRAKQKSRTVAYLLAIRKRGTSTEVLLHKRDAQQSLMANMLELPPLPMEAVAEREPTLRLRHSITDTSYYVQIFTESAPGVPPHHDPDVIDEYHDELVVATPDDHVDSSELLPQIAASAEALQWHNTKLLALLPLTGLARKALQRSGVMLVPRPTLAGLPPLE</sequence>
<dbReference type="GO" id="GO:0016798">
    <property type="term" value="F:hydrolase activity, acting on glycosyl bonds"/>
    <property type="evidence" value="ECO:0007669"/>
    <property type="project" value="UniProtKB-KW"/>
</dbReference>
<accession>A0ABW1ZDE7</accession>
<dbReference type="Pfam" id="PF00730">
    <property type="entry name" value="HhH-GPD"/>
    <property type="match status" value="1"/>
</dbReference>
<reference evidence="14" key="1">
    <citation type="journal article" date="2019" name="Int. J. Syst. Evol. Microbiol.">
        <title>The Global Catalogue of Microorganisms (GCM) 10K type strain sequencing project: providing services to taxonomists for standard genome sequencing and annotation.</title>
        <authorList>
            <consortium name="The Broad Institute Genomics Platform"/>
            <consortium name="The Broad Institute Genome Sequencing Center for Infectious Disease"/>
            <person name="Wu L."/>
            <person name="Ma J."/>
        </authorList>
    </citation>
    <scope>NUCLEOTIDE SEQUENCE [LARGE SCALE GENOMIC DNA]</scope>
    <source>
        <strain evidence="14">CGMCC 1.16026</strain>
    </source>
</reference>